<sequence length="120" mass="13528">MLSLSMQHGGSKTPKWQALHISLGEMNLSGSLLLGVLIKSRSPSSMTTKICLRSGKDGDFQDIFFSKTMVSFAQASVHLDVIEFDKNPNLPRQVQWRDLILFFRPGEFDISLLDIRLFVV</sequence>
<gene>
    <name evidence="1" type="ORF">DT23_10355</name>
</gene>
<dbReference type="AlphaFoldDB" id="A0A074K056"/>
<reference evidence="1 2" key="1">
    <citation type="journal article" date="2015" name="Antonie Van Leeuwenhoek">
        <title>Thioclava indica sp. nov., isolated from surface seawater of the Indian Ocean.</title>
        <authorList>
            <person name="Liu Y."/>
            <person name="Lai Q."/>
            <person name="Du J."/>
            <person name="Xu H."/>
            <person name="Jiang L."/>
            <person name="Shao Z."/>
        </authorList>
    </citation>
    <scope>NUCLEOTIDE SEQUENCE [LARGE SCALE GENOMIC DNA]</scope>
    <source>
        <strain evidence="1 2">DT23-4</strain>
    </source>
</reference>
<evidence type="ECO:0000313" key="1">
    <source>
        <dbReference type="EMBL" id="KEO61128.1"/>
    </source>
</evidence>
<dbReference type="eggNOG" id="ENOG50330GF">
    <property type="taxonomic scope" value="Bacteria"/>
</dbReference>
<organism evidence="1 2">
    <name type="scientific">Thioclava indica</name>
    <dbReference type="NCBI Taxonomy" id="1353528"/>
    <lineage>
        <taxon>Bacteria</taxon>
        <taxon>Pseudomonadati</taxon>
        <taxon>Pseudomonadota</taxon>
        <taxon>Alphaproteobacteria</taxon>
        <taxon>Rhodobacterales</taxon>
        <taxon>Paracoccaceae</taxon>
        <taxon>Thioclava</taxon>
    </lineage>
</organism>
<accession>A0A074K056</accession>
<protein>
    <submittedName>
        <fullName evidence="1">Uncharacterized protein</fullName>
    </submittedName>
</protein>
<comment type="caution">
    <text evidence="1">The sequence shown here is derived from an EMBL/GenBank/DDBJ whole genome shotgun (WGS) entry which is preliminary data.</text>
</comment>
<evidence type="ECO:0000313" key="2">
    <source>
        <dbReference type="Proteomes" id="UP000027471"/>
    </source>
</evidence>
<keyword evidence="2" id="KW-1185">Reference proteome</keyword>
<name>A0A074K056_9RHOB</name>
<dbReference type="Proteomes" id="UP000027471">
    <property type="component" value="Unassembled WGS sequence"/>
</dbReference>
<dbReference type="STRING" id="1353528.DT23_10355"/>
<dbReference type="EMBL" id="AUNB01000010">
    <property type="protein sequence ID" value="KEO61128.1"/>
    <property type="molecule type" value="Genomic_DNA"/>
</dbReference>
<proteinExistence type="predicted"/>